<dbReference type="PIRSF" id="PIRSF000124">
    <property type="entry name" value="UDPglc_GDPman_dh"/>
    <property type="match status" value="1"/>
</dbReference>
<keyword evidence="5 7" id="KW-0520">NAD</keyword>
<evidence type="ECO:0000313" key="13">
    <source>
        <dbReference type="Proteomes" id="UP000269097"/>
    </source>
</evidence>
<feature type="binding site" evidence="10">
    <location>
        <position position="87"/>
    </location>
    <ligand>
        <name>NAD(+)</name>
        <dbReference type="ChEBI" id="CHEBI:57540"/>
    </ligand>
</feature>
<dbReference type="Pfam" id="PF00984">
    <property type="entry name" value="UDPG_MGDP_dh"/>
    <property type="match status" value="1"/>
</dbReference>
<dbReference type="SUPFAM" id="SSF51735">
    <property type="entry name" value="NAD(P)-binding Rossmann-fold domains"/>
    <property type="match status" value="1"/>
</dbReference>
<dbReference type="GO" id="GO:0051287">
    <property type="term" value="F:NAD binding"/>
    <property type="evidence" value="ECO:0007669"/>
    <property type="project" value="InterPro"/>
</dbReference>
<dbReference type="RefSeq" id="WP_123043402.1">
    <property type="nucleotide sequence ID" value="NZ_CP033433.1"/>
</dbReference>
<dbReference type="InterPro" id="IPR036291">
    <property type="entry name" value="NAD(P)-bd_dom_sf"/>
</dbReference>
<dbReference type="InterPro" id="IPR014026">
    <property type="entry name" value="UDP-Glc/GDP-Man_DH_dimer"/>
</dbReference>
<dbReference type="GO" id="GO:0003979">
    <property type="term" value="F:UDP-glucose 6-dehydrogenase activity"/>
    <property type="evidence" value="ECO:0007669"/>
    <property type="project" value="UniProtKB-EC"/>
</dbReference>
<dbReference type="SUPFAM" id="SSF52413">
    <property type="entry name" value="UDP-glucose/GDP-mannose dehydrogenase C-terminal domain"/>
    <property type="match status" value="1"/>
</dbReference>
<dbReference type="PANTHER" id="PTHR43750:SF3">
    <property type="entry name" value="UDP-GLUCOSE 6-DEHYDROGENASE TUAD"/>
    <property type="match status" value="1"/>
</dbReference>
<dbReference type="InterPro" id="IPR036220">
    <property type="entry name" value="UDP-Glc/GDP-Man_DH_C_sf"/>
</dbReference>
<dbReference type="InterPro" id="IPR001732">
    <property type="entry name" value="UDP-Glc/GDP-Man_DH_N"/>
</dbReference>
<feature type="domain" description="UDP-glucose/GDP-mannose dehydrogenase C-terminal" evidence="11">
    <location>
        <begin position="312"/>
        <end position="414"/>
    </location>
</feature>
<feature type="binding site" evidence="9">
    <location>
        <position position="319"/>
    </location>
    <ligand>
        <name>substrate</name>
    </ligand>
</feature>
<evidence type="ECO:0000256" key="4">
    <source>
        <dbReference type="ARBA" id="ARBA00023002"/>
    </source>
</evidence>
<comment type="pathway">
    <text evidence="1">Nucleotide-sugar biosynthesis; UDP-alpha-D-glucuronate biosynthesis; UDP-alpha-D-glucuronate from UDP-alpha-D-glucose: step 1/1.</text>
</comment>
<dbReference type="Gene3D" id="1.20.5.100">
    <property type="entry name" value="Cytochrome c1, transmembrane anchor, C-terminal"/>
    <property type="match status" value="1"/>
</dbReference>
<dbReference type="EMBL" id="CP033433">
    <property type="protein sequence ID" value="AYQ75321.1"/>
    <property type="molecule type" value="Genomic_DNA"/>
</dbReference>
<evidence type="ECO:0000256" key="5">
    <source>
        <dbReference type="ARBA" id="ARBA00023027"/>
    </source>
</evidence>
<keyword evidence="13" id="KW-1185">Reference proteome</keyword>
<dbReference type="PIRSF" id="PIRSF500134">
    <property type="entry name" value="UDPglc_DH_bac"/>
    <property type="match status" value="1"/>
</dbReference>
<dbReference type="Proteomes" id="UP000269097">
    <property type="component" value="Chromosome"/>
</dbReference>
<feature type="binding site" evidence="10">
    <location>
        <position position="262"/>
    </location>
    <ligand>
        <name>NAD(+)</name>
        <dbReference type="ChEBI" id="CHEBI:57540"/>
    </ligand>
</feature>
<organism evidence="12 13">
    <name type="scientific">Cohnella candidum</name>
    <dbReference type="NCBI Taxonomy" id="2674991"/>
    <lineage>
        <taxon>Bacteria</taxon>
        <taxon>Bacillati</taxon>
        <taxon>Bacillota</taxon>
        <taxon>Bacilli</taxon>
        <taxon>Bacillales</taxon>
        <taxon>Paenibacillaceae</taxon>
        <taxon>Cohnella</taxon>
    </lineage>
</organism>
<dbReference type="PROSITE" id="PS51257">
    <property type="entry name" value="PROKAR_LIPOPROTEIN"/>
    <property type="match status" value="1"/>
</dbReference>
<dbReference type="GO" id="GO:0006065">
    <property type="term" value="P:UDP-glucuronate biosynthetic process"/>
    <property type="evidence" value="ECO:0007669"/>
    <property type="project" value="UniProtKB-UniPathway"/>
</dbReference>
<dbReference type="Pfam" id="PF03721">
    <property type="entry name" value="UDPG_MGDP_dh_N"/>
    <property type="match status" value="1"/>
</dbReference>
<feature type="binding site" evidence="10">
    <location>
        <position position="36"/>
    </location>
    <ligand>
        <name>NAD(+)</name>
        <dbReference type="ChEBI" id="CHEBI:57540"/>
    </ligand>
</feature>
<feature type="binding site" evidence="10">
    <location>
        <position position="31"/>
    </location>
    <ligand>
        <name>NAD(+)</name>
        <dbReference type="ChEBI" id="CHEBI:57540"/>
    </ligand>
</feature>
<evidence type="ECO:0000256" key="6">
    <source>
        <dbReference type="ARBA" id="ARBA00047473"/>
    </source>
</evidence>
<feature type="binding site" evidence="10">
    <location>
        <position position="122"/>
    </location>
    <ligand>
        <name>NAD(+)</name>
        <dbReference type="ChEBI" id="CHEBI:57540"/>
    </ligand>
</feature>
<evidence type="ECO:0000256" key="1">
    <source>
        <dbReference type="ARBA" id="ARBA00004701"/>
    </source>
</evidence>
<feature type="active site" description="Nucleophile" evidence="8">
    <location>
        <position position="259"/>
    </location>
</feature>
<protein>
    <recommendedName>
        <fullName evidence="3 7">UDP-glucose 6-dehydrogenase</fullName>
        <ecNumber evidence="3 7">1.1.1.22</ecNumber>
    </recommendedName>
</protein>
<reference evidence="12 13" key="1">
    <citation type="submission" date="2018-10" db="EMBL/GenBank/DDBJ databases">
        <title>Genome Sequence of Cohnella sp.</title>
        <authorList>
            <person name="Srinivasan S."/>
            <person name="Kim M.K."/>
        </authorList>
    </citation>
    <scope>NUCLEOTIDE SEQUENCE [LARGE SCALE GENOMIC DNA]</scope>
    <source>
        <strain evidence="12 13">18JY8-7</strain>
    </source>
</reference>
<evidence type="ECO:0000256" key="3">
    <source>
        <dbReference type="ARBA" id="ARBA00012954"/>
    </source>
</evidence>
<evidence type="ECO:0000256" key="9">
    <source>
        <dbReference type="PIRSR" id="PIRSR500134-2"/>
    </source>
</evidence>
<proteinExistence type="inferred from homology"/>
<accession>A0A3G3K568</accession>
<evidence type="ECO:0000256" key="2">
    <source>
        <dbReference type="ARBA" id="ARBA00006601"/>
    </source>
</evidence>
<evidence type="ECO:0000256" key="7">
    <source>
        <dbReference type="PIRNR" id="PIRNR000124"/>
    </source>
</evidence>
<evidence type="ECO:0000313" key="12">
    <source>
        <dbReference type="EMBL" id="AYQ75321.1"/>
    </source>
</evidence>
<dbReference type="AlphaFoldDB" id="A0A3G3K568"/>
<dbReference type="InterPro" id="IPR028357">
    <property type="entry name" value="UDPglc_DH_bac"/>
</dbReference>
<feature type="binding site" evidence="10">
    <location>
        <position position="326"/>
    </location>
    <ligand>
        <name>NAD(+)</name>
        <dbReference type="ChEBI" id="CHEBI:57540"/>
    </ligand>
</feature>
<name>A0A3G3K568_9BACL</name>
<dbReference type="InterPro" id="IPR014027">
    <property type="entry name" value="UDP-Glc/GDP-Man_DH_C"/>
</dbReference>
<feature type="binding site" evidence="10">
    <location>
        <position position="154"/>
    </location>
    <ligand>
        <name>NAD(+)</name>
        <dbReference type="ChEBI" id="CHEBI:57540"/>
    </ligand>
</feature>
<evidence type="ECO:0000256" key="8">
    <source>
        <dbReference type="PIRSR" id="PIRSR500134-1"/>
    </source>
</evidence>
<dbReference type="PANTHER" id="PTHR43750">
    <property type="entry name" value="UDP-GLUCOSE 6-DEHYDROGENASE TUAD"/>
    <property type="match status" value="1"/>
</dbReference>
<keyword evidence="4 7" id="KW-0560">Oxidoreductase</keyword>
<dbReference type="SMART" id="SM00984">
    <property type="entry name" value="UDPG_MGDP_dh_C"/>
    <property type="match status" value="1"/>
</dbReference>
<comment type="similarity">
    <text evidence="2 7">Belongs to the UDP-glucose/GDP-mannose dehydrogenase family.</text>
</comment>
<feature type="binding site" evidence="9">
    <location>
        <begin position="151"/>
        <end position="154"/>
    </location>
    <ligand>
        <name>substrate</name>
    </ligand>
</feature>
<dbReference type="Pfam" id="PF03720">
    <property type="entry name" value="UDPG_MGDP_dh_C"/>
    <property type="match status" value="1"/>
</dbReference>
<dbReference type="InterPro" id="IPR017476">
    <property type="entry name" value="UDP-Glc/GDP-Man"/>
</dbReference>
<dbReference type="GO" id="GO:0000271">
    <property type="term" value="P:polysaccharide biosynthetic process"/>
    <property type="evidence" value="ECO:0007669"/>
    <property type="project" value="InterPro"/>
</dbReference>
<comment type="catalytic activity">
    <reaction evidence="6 7">
        <text>UDP-alpha-D-glucose + 2 NAD(+) + H2O = UDP-alpha-D-glucuronate + 2 NADH + 3 H(+)</text>
        <dbReference type="Rhea" id="RHEA:23596"/>
        <dbReference type="ChEBI" id="CHEBI:15377"/>
        <dbReference type="ChEBI" id="CHEBI:15378"/>
        <dbReference type="ChEBI" id="CHEBI:57540"/>
        <dbReference type="ChEBI" id="CHEBI:57945"/>
        <dbReference type="ChEBI" id="CHEBI:58052"/>
        <dbReference type="ChEBI" id="CHEBI:58885"/>
        <dbReference type="EC" id="1.1.1.22"/>
    </reaction>
</comment>
<dbReference type="KEGG" id="coh:EAV92_23925"/>
<evidence type="ECO:0000256" key="10">
    <source>
        <dbReference type="PIRSR" id="PIRSR500134-3"/>
    </source>
</evidence>
<dbReference type="EC" id="1.1.1.22" evidence="3 7"/>
<dbReference type="SUPFAM" id="SSF48179">
    <property type="entry name" value="6-phosphogluconate dehydrogenase C-terminal domain-like"/>
    <property type="match status" value="1"/>
</dbReference>
<sequence length="436" mass="46065">MKRIAILGTGYVGLVSGACLAELGHSVVCCDTDTSKIASLQAGALPFYEPGLPELLSRNAANGRLTFTADPSQAAAQAELIFIAVGTPMGPGGDADVSSVLAAASSIGQALRPDAVVAVKSTVPAGTTRLVRDTIAAQTTHPFEAACNPEFLREGTAVSDFTRAERIVIGTASSRAGDVLEALYAPLGIPIVRTGWETAELMKYASNAFLAMKISFINNMAQLCEATGADVTELAYGVGLDTRIGTKHFSAGIGYGGSCFPKDVQALLHMAESAGHDFELLKPVIRTNRMQPLRFAEKVKATLGSLKGLKLAVLGLSFKAGTDDMRSAPSIPIIRFLLSEGAAVRAYDPQATRKAKLELGDGPVYTDDLRQAVEGSDACLVVTEWPEIATLDLPSLRSWVRRPILFDGRNLFSPAAMDEAGFDYYSIGRPPVLAAR</sequence>
<dbReference type="NCBIfam" id="TIGR03026">
    <property type="entry name" value="NDP-sugDHase"/>
    <property type="match status" value="1"/>
</dbReference>
<gene>
    <name evidence="12" type="ORF">EAV92_23925</name>
</gene>
<evidence type="ECO:0000259" key="11">
    <source>
        <dbReference type="SMART" id="SM00984"/>
    </source>
</evidence>
<feature type="binding site" evidence="9">
    <location>
        <position position="256"/>
    </location>
    <ligand>
        <name>substrate</name>
    </ligand>
</feature>
<feature type="binding site" evidence="9">
    <location>
        <position position="203"/>
    </location>
    <ligand>
        <name>substrate</name>
    </ligand>
</feature>
<dbReference type="Gene3D" id="3.40.50.720">
    <property type="entry name" value="NAD(P)-binding Rossmann-like Domain"/>
    <property type="match status" value="2"/>
</dbReference>
<dbReference type="UniPathway" id="UPA00038">
    <property type="reaction ID" value="UER00491"/>
</dbReference>
<dbReference type="InterPro" id="IPR008927">
    <property type="entry name" value="6-PGluconate_DH-like_C_sf"/>
</dbReference>